<keyword evidence="3" id="KW-1185">Reference proteome</keyword>
<evidence type="ECO:0000313" key="3">
    <source>
        <dbReference type="Proteomes" id="UP000076858"/>
    </source>
</evidence>
<reference evidence="2 3" key="1">
    <citation type="submission" date="2016-03" db="EMBL/GenBank/DDBJ databases">
        <title>EvidentialGene: Evidence-directed Construction of Genes on Genomes.</title>
        <authorList>
            <person name="Gilbert D.G."/>
            <person name="Choi J.-H."/>
            <person name="Mockaitis K."/>
            <person name="Colbourne J."/>
            <person name="Pfrender M."/>
        </authorList>
    </citation>
    <scope>NUCLEOTIDE SEQUENCE [LARGE SCALE GENOMIC DNA]</scope>
    <source>
        <strain evidence="2 3">Xinb3</strain>
        <tissue evidence="2">Complete organism</tissue>
    </source>
</reference>
<evidence type="ECO:0000313" key="2">
    <source>
        <dbReference type="EMBL" id="KZS04138.1"/>
    </source>
</evidence>
<comment type="caution">
    <text evidence="2">The sequence shown here is derived from an EMBL/GenBank/DDBJ whole genome shotgun (WGS) entry which is preliminary data.</text>
</comment>
<dbReference type="OrthoDB" id="2438421at2759"/>
<accession>A0A164LIB7</accession>
<organism evidence="2 3">
    <name type="scientific">Daphnia magna</name>
    <dbReference type="NCBI Taxonomy" id="35525"/>
    <lineage>
        <taxon>Eukaryota</taxon>
        <taxon>Metazoa</taxon>
        <taxon>Ecdysozoa</taxon>
        <taxon>Arthropoda</taxon>
        <taxon>Crustacea</taxon>
        <taxon>Branchiopoda</taxon>
        <taxon>Diplostraca</taxon>
        <taxon>Cladocera</taxon>
        <taxon>Anomopoda</taxon>
        <taxon>Daphniidae</taxon>
        <taxon>Daphnia</taxon>
    </lineage>
</organism>
<gene>
    <name evidence="2" type="ORF">APZ42_032965</name>
</gene>
<feature type="region of interest" description="Disordered" evidence="1">
    <location>
        <begin position="68"/>
        <end position="100"/>
    </location>
</feature>
<proteinExistence type="predicted"/>
<feature type="compositionally biased region" description="Acidic residues" evidence="1">
    <location>
        <begin position="84"/>
        <end position="100"/>
    </location>
</feature>
<dbReference type="AlphaFoldDB" id="A0A164LIB7"/>
<dbReference type="SUPFAM" id="SSF53098">
    <property type="entry name" value="Ribonuclease H-like"/>
    <property type="match status" value="1"/>
</dbReference>
<sequence length="448" mass="50250">MDLWSSKTTREYLGISCTGVTEDNEPFNAFLTLRHTQGRHTGAATFAEYKSVVKDWNIINKSAFSSSLPSWEAVPSCGGMPSTDDTDECDDDDDDDDDGDRWVDLELEIDEEIELLVSADGEDQKYMQLKSASIVASNSISATTASANGSETRAILFADDGSHRSWVLKSLISPLKLKTVAVENISTRVFKKKEASQPEMTKTVEMQVRGTWKGAPKITLIALESDHIADSGPYIGSEFARSLWIQNEKMADDRFEMAHGEEDPIGILVGMDQMFQIMSNEAAIQRCKKTPCATRWNSEFDSVKCVMDQHEDKLHSAMKKLKLELLHEADRVLLKEYLAIMSPLAKYLDVLQLEEREGRESQIKMLKELLLLGPIKQATDAFQKAKETFRLVIPANLDVSNRDTLDQKLNPDCSSITSKECKKVDEALKTFIVVFSLDQNRLKNCPID</sequence>
<evidence type="ECO:0000256" key="1">
    <source>
        <dbReference type="SAM" id="MobiDB-lite"/>
    </source>
</evidence>
<name>A0A164LIB7_9CRUS</name>
<dbReference type="InterPro" id="IPR012337">
    <property type="entry name" value="RNaseH-like_sf"/>
</dbReference>
<dbReference type="EMBL" id="LRGB01003129">
    <property type="protein sequence ID" value="KZS04138.1"/>
    <property type="molecule type" value="Genomic_DNA"/>
</dbReference>
<dbReference type="Proteomes" id="UP000076858">
    <property type="component" value="Unassembled WGS sequence"/>
</dbReference>
<protein>
    <submittedName>
        <fullName evidence="2">Uncharacterized protein</fullName>
    </submittedName>
</protein>